<comment type="caution">
    <text evidence="3">The sequence shown here is derived from an EMBL/GenBank/DDBJ whole genome shotgun (WGS) entry which is preliminary data.</text>
</comment>
<dbReference type="PANTHER" id="PTHR15615">
    <property type="match status" value="1"/>
</dbReference>
<dbReference type="GO" id="GO:0005634">
    <property type="term" value="C:nucleus"/>
    <property type="evidence" value="ECO:0007669"/>
    <property type="project" value="TreeGrafter"/>
</dbReference>
<dbReference type="GO" id="GO:0019901">
    <property type="term" value="F:protein kinase binding"/>
    <property type="evidence" value="ECO:0007669"/>
    <property type="project" value="InterPro"/>
</dbReference>
<dbReference type="PANTHER" id="PTHR15615:SF10">
    <property type="entry name" value="PHO85 CYCLIN-2-RELATED"/>
    <property type="match status" value="1"/>
</dbReference>
<keyword evidence="4" id="KW-1185">Reference proteome</keyword>
<evidence type="ECO:0000256" key="1">
    <source>
        <dbReference type="SAM" id="MobiDB-lite"/>
    </source>
</evidence>
<name>A0A401GV49_9APHY</name>
<dbReference type="InterPro" id="IPR006671">
    <property type="entry name" value="Cyclin_N"/>
</dbReference>
<organism evidence="3 4">
    <name type="scientific">Sparassis crispa</name>
    <dbReference type="NCBI Taxonomy" id="139825"/>
    <lineage>
        <taxon>Eukaryota</taxon>
        <taxon>Fungi</taxon>
        <taxon>Dikarya</taxon>
        <taxon>Basidiomycota</taxon>
        <taxon>Agaricomycotina</taxon>
        <taxon>Agaricomycetes</taxon>
        <taxon>Polyporales</taxon>
        <taxon>Sparassidaceae</taxon>
        <taxon>Sparassis</taxon>
    </lineage>
</organism>
<protein>
    <recommendedName>
        <fullName evidence="2">Cyclin N-terminal domain-containing protein</fullName>
    </recommendedName>
</protein>
<sequence length="294" mass="32248">MVGNFTLHGASLIDTSLHPAALMQMHDIPVTRVLIEHVVENVIKTVDFSMGRASTSTRGRSVSRDSHHGAFTTFVADVIHKADVKVPVLLTTLVYIVRARPHIQIPVETWACERVFLGALIAANKYLNDQVLKNVHWAACSGVFGIRDIGRIEREFLEVLDFELWVSEAELAQHVDAIALPQRAGPPTRTRARTPLPNRRGFSSGSYDSSDLDSDSDESFMSSQSPCTPPRASDASTPFKPSLHHIADAHTDATQSHQMSAALELLRAFPIPASDAWNNAHYHPCFTAATAVLV</sequence>
<dbReference type="GO" id="GO:0016538">
    <property type="term" value="F:cyclin-dependent protein serine/threonine kinase regulator activity"/>
    <property type="evidence" value="ECO:0007669"/>
    <property type="project" value="TreeGrafter"/>
</dbReference>
<evidence type="ECO:0000259" key="2">
    <source>
        <dbReference type="Pfam" id="PF00134"/>
    </source>
</evidence>
<evidence type="ECO:0000313" key="3">
    <source>
        <dbReference type="EMBL" id="GBE86063.1"/>
    </source>
</evidence>
<dbReference type="OrthoDB" id="10250320at2759"/>
<dbReference type="Pfam" id="PF00134">
    <property type="entry name" value="Cyclin_N"/>
    <property type="match status" value="1"/>
</dbReference>
<dbReference type="AlphaFoldDB" id="A0A401GV49"/>
<feature type="domain" description="Cyclin N-terminal" evidence="2">
    <location>
        <begin position="69"/>
        <end position="164"/>
    </location>
</feature>
<gene>
    <name evidence="3" type="ORF">SCP_0805870</name>
</gene>
<dbReference type="GeneID" id="38782980"/>
<dbReference type="Gene3D" id="1.10.472.10">
    <property type="entry name" value="Cyclin-like"/>
    <property type="match status" value="1"/>
</dbReference>
<dbReference type="RefSeq" id="XP_027616976.1">
    <property type="nucleotide sequence ID" value="XM_027761175.1"/>
</dbReference>
<proteinExistence type="predicted"/>
<reference evidence="3 4" key="1">
    <citation type="journal article" date="2018" name="Sci. Rep.">
        <title>Genome sequence of the cauliflower mushroom Sparassis crispa (Hanabiratake) and its association with beneficial usage.</title>
        <authorList>
            <person name="Kiyama R."/>
            <person name="Furutani Y."/>
            <person name="Kawaguchi K."/>
            <person name="Nakanishi T."/>
        </authorList>
    </citation>
    <scope>NUCLEOTIDE SEQUENCE [LARGE SCALE GENOMIC DNA]</scope>
</reference>
<evidence type="ECO:0000313" key="4">
    <source>
        <dbReference type="Proteomes" id="UP000287166"/>
    </source>
</evidence>
<dbReference type="InterPro" id="IPR036915">
    <property type="entry name" value="Cyclin-like_sf"/>
</dbReference>
<feature type="region of interest" description="Disordered" evidence="1">
    <location>
        <begin position="182"/>
        <end position="242"/>
    </location>
</feature>
<dbReference type="CDD" id="cd20557">
    <property type="entry name" value="CYCLIN_ScPCL1-like"/>
    <property type="match status" value="1"/>
</dbReference>
<dbReference type="Proteomes" id="UP000287166">
    <property type="component" value="Unassembled WGS sequence"/>
</dbReference>
<dbReference type="GO" id="GO:0000307">
    <property type="term" value="C:cyclin-dependent protein kinase holoenzyme complex"/>
    <property type="evidence" value="ECO:0007669"/>
    <property type="project" value="TreeGrafter"/>
</dbReference>
<dbReference type="STRING" id="139825.A0A401GV49"/>
<dbReference type="EMBL" id="BFAD01000008">
    <property type="protein sequence ID" value="GBE86063.1"/>
    <property type="molecule type" value="Genomic_DNA"/>
</dbReference>
<dbReference type="InParanoid" id="A0A401GV49"/>
<accession>A0A401GV49</accession>
<dbReference type="SUPFAM" id="SSF47954">
    <property type="entry name" value="Cyclin-like"/>
    <property type="match status" value="1"/>
</dbReference>
<dbReference type="InterPro" id="IPR013922">
    <property type="entry name" value="Cyclin_PHO80-like"/>
</dbReference>
<feature type="compositionally biased region" description="Low complexity" evidence="1">
    <location>
        <begin position="182"/>
        <end position="209"/>
    </location>
</feature>